<dbReference type="SMART" id="SM00191">
    <property type="entry name" value="Int_alpha"/>
    <property type="match status" value="4"/>
</dbReference>
<gene>
    <name evidence="6" type="ORF">HC176_14375</name>
</gene>
<evidence type="ECO:0000256" key="1">
    <source>
        <dbReference type="ARBA" id="ARBA00022729"/>
    </source>
</evidence>
<protein>
    <submittedName>
        <fullName evidence="6">T9SS type A sorting domain-containing protein</fullName>
    </submittedName>
</protein>
<proteinExistence type="predicted"/>
<keyword evidence="1 4" id="KW-0732">Signal</keyword>
<dbReference type="NCBIfam" id="TIGR04183">
    <property type="entry name" value="Por_Secre_tail"/>
    <property type="match status" value="1"/>
</dbReference>
<keyword evidence="2" id="KW-0677">Repeat</keyword>
<evidence type="ECO:0000256" key="3">
    <source>
        <dbReference type="ARBA" id="ARBA00023180"/>
    </source>
</evidence>
<dbReference type="Gene3D" id="2.130.10.130">
    <property type="entry name" value="Integrin alpha, N-terminal"/>
    <property type="match status" value="2"/>
</dbReference>
<dbReference type="Proteomes" id="UP000760545">
    <property type="component" value="Unassembled WGS sequence"/>
</dbReference>
<dbReference type="PANTHER" id="PTHR36220:SF1">
    <property type="entry name" value="GAMMA TUBULIN COMPLEX COMPONENT C-TERMINAL DOMAIN-CONTAINING PROTEIN"/>
    <property type="match status" value="1"/>
</dbReference>
<evidence type="ECO:0000256" key="2">
    <source>
        <dbReference type="ARBA" id="ARBA00022737"/>
    </source>
</evidence>
<evidence type="ECO:0000256" key="4">
    <source>
        <dbReference type="SAM" id="SignalP"/>
    </source>
</evidence>
<dbReference type="RefSeq" id="WP_167919468.1">
    <property type="nucleotide sequence ID" value="NZ_JAAVJS010000025.1"/>
</dbReference>
<dbReference type="SUPFAM" id="SSF69318">
    <property type="entry name" value="Integrin alpha N-terminal domain"/>
    <property type="match status" value="2"/>
</dbReference>
<reference evidence="6 7" key="1">
    <citation type="submission" date="2020-03" db="EMBL/GenBank/DDBJ databases">
        <title>Tamlana sp. nov, isolated from XXX.</title>
        <authorList>
            <person name="Cao W.R."/>
        </authorList>
    </citation>
    <scope>NUCLEOTIDE SEQUENCE [LARGE SCALE GENOMIC DNA]</scope>
    <source>
        <strain evidence="6 7">HST1-43</strain>
    </source>
</reference>
<feature type="chain" id="PRO_5045892975" evidence="4">
    <location>
        <begin position="19"/>
        <end position="518"/>
    </location>
</feature>
<dbReference type="Pfam" id="PF14312">
    <property type="entry name" value="FG-GAP_2"/>
    <property type="match status" value="5"/>
</dbReference>
<evidence type="ECO:0000313" key="7">
    <source>
        <dbReference type="Proteomes" id="UP000760545"/>
    </source>
</evidence>
<feature type="domain" description="Secretion system C-terminal sorting" evidence="5">
    <location>
        <begin position="444"/>
        <end position="514"/>
    </location>
</feature>
<name>A0ABX1DEA2_9FLAO</name>
<keyword evidence="3" id="KW-0325">Glycoprotein</keyword>
<feature type="signal peptide" evidence="4">
    <location>
        <begin position="1"/>
        <end position="18"/>
    </location>
</feature>
<accession>A0ABX1DEA2</accession>
<dbReference type="EMBL" id="JAAVJS010000025">
    <property type="protein sequence ID" value="NJX16675.1"/>
    <property type="molecule type" value="Genomic_DNA"/>
</dbReference>
<evidence type="ECO:0000259" key="5">
    <source>
        <dbReference type="Pfam" id="PF18962"/>
    </source>
</evidence>
<organism evidence="6 7">
    <name type="scientific">Tamlana crocina</name>
    <dbReference type="NCBI Taxonomy" id="393006"/>
    <lineage>
        <taxon>Bacteria</taxon>
        <taxon>Pseudomonadati</taxon>
        <taxon>Bacteroidota</taxon>
        <taxon>Flavobacteriia</taxon>
        <taxon>Flavobacteriales</taxon>
        <taxon>Flavobacteriaceae</taxon>
        <taxon>Tamlana</taxon>
    </lineage>
</organism>
<dbReference type="PANTHER" id="PTHR36220">
    <property type="entry name" value="UNNAMED PRODUCT"/>
    <property type="match status" value="1"/>
</dbReference>
<comment type="caution">
    <text evidence="6">The sequence shown here is derived from an EMBL/GenBank/DDBJ whole genome shotgun (WGS) entry which is preliminary data.</text>
</comment>
<dbReference type="InterPro" id="IPR013519">
    <property type="entry name" value="Int_alpha_beta-p"/>
</dbReference>
<evidence type="ECO:0000313" key="6">
    <source>
        <dbReference type="EMBL" id="NJX16675.1"/>
    </source>
</evidence>
<sequence>MKNILFAMLLLITLQVPAQNLIEREKIINPDDNELIGYGISISQHENYLIIGNNTEKLDQNGKKSIENAGAAYIYEKDNEGKWQFHQKIVGTHRHYNMKFGESVSIHGNTAVVGAHLHSYDSDGGNFLGQAGAVYVFERSINGVWNQVQKIVPSDRGDSDDRFGYRIVLNENDMLIGAVHHDELANGGAVYAFKKDSEGVWQETQILTVSDTDRGDKFGSSIAMGGNYAVIGAIDEGTDLIPFAGAAYVFKKDTNGVWNEVDKIIASDRKEKDYFGYAVGIDNDYIIVSAISDTDEEPRECSSFCQGSAYVFKNDGNDNWGEIQKLIPLDRGEEVNFGNSVVLKEDTIIVGAHKNGYDEAGENSVWQSGAAYVFEKSENDIWQQTQKVIASDRSILDRFGTQVFIGNDEVYITAASHYSGAFYIFDMDNGLGLNKNSLEDSIKIHPNPTSGNINIDFKKTFNNIKVKLTNSLGQNLLVKQYESKQFINVDFVGPVGLYFITVITDTGETSVFKVIKSH</sequence>
<dbReference type="InterPro" id="IPR013517">
    <property type="entry name" value="FG-GAP"/>
</dbReference>
<dbReference type="InterPro" id="IPR028994">
    <property type="entry name" value="Integrin_alpha_N"/>
</dbReference>
<dbReference type="Pfam" id="PF18962">
    <property type="entry name" value="Por_Secre_tail"/>
    <property type="match status" value="1"/>
</dbReference>
<keyword evidence="7" id="KW-1185">Reference proteome</keyword>
<dbReference type="InterPro" id="IPR026444">
    <property type="entry name" value="Secre_tail"/>
</dbReference>